<evidence type="ECO:0000313" key="2">
    <source>
        <dbReference type="EMBL" id="MBD2701009.1"/>
    </source>
</evidence>
<proteinExistence type="predicted"/>
<comment type="caution">
    <text evidence="2">The sequence shown here is derived from an EMBL/GenBank/DDBJ whole genome shotgun (WGS) entry which is preliminary data.</text>
</comment>
<dbReference type="AlphaFoldDB" id="A0A927AN31"/>
<protein>
    <recommendedName>
        <fullName evidence="4">Nuclear transport factor 2 family protein</fullName>
    </recommendedName>
</protein>
<dbReference type="Gene3D" id="3.10.450.50">
    <property type="match status" value="1"/>
</dbReference>
<feature type="signal peptide" evidence="1">
    <location>
        <begin position="1"/>
        <end position="19"/>
    </location>
</feature>
<dbReference type="Proteomes" id="UP000598820">
    <property type="component" value="Unassembled WGS sequence"/>
</dbReference>
<reference evidence="2" key="1">
    <citation type="submission" date="2020-09" db="EMBL/GenBank/DDBJ databases">
        <authorList>
            <person name="Kim M.K."/>
        </authorList>
    </citation>
    <scope>NUCLEOTIDE SEQUENCE</scope>
    <source>
        <strain evidence="2">BT702</strain>
    </source>
</reference>
<keyword evidence="1" id="KW-0732">Signal</keyword>
<evidence type="ECO:0008006" key="4">
    <source>
        <dbReference type="Google" id="ProtNLM"/>
    </source>
</evidence>
<accession>A0A927AN31</accession>
<gene>
    <name evidence="2" type="ORF">IC229_10215</name>
</gene>
<dbReference type="EMBL" id="JACWZY010000007">
    <property type="protein sequence ID" value="MBD2701009.1"/>
    <property type="molecule type" value="Genomic_DNA"/>
</dbReference>
<organism evidence="2 3">
    <name type="scientific">Spirosoma profusum</name>
    <dbReference type="NCBI Taxonomy" id="2771354"/>
    <lineage>
        <taxon>Bacteria</taxon>
        <taxon>Pseudomonadati</taxon>
        <taxon>Bacteroidota</taxon>
        <taxon>Cytophagia</taxon>
        <taxon>Cytophagales</taxon>
        <taxon>Cytophagaceae</taxon>
        <taxon>Spirosoma</taxon>
    </lineage>
</organism>
<keyword evidence="3" id="KW-1185">Reference proteome</keyword>
<name>A0A927AN31_9BACT</name>
<evidence type="ECO:0000313" key="3">
    <source>
        <dbReference type="Proteomes" id="UP000598820"/>
    </source>
</evidence>
<sequence length="202" mass="22655">MKTNLLACLLLCSALSMQAQDFRALPPDQQPNAAELVYFGGNNPNLFVSPISDSAAISLVTCFLNELSSHQLEAAHRRLAEGFVVYGSGYTDKLETHNLNSLLNLWERTGKLFTDQHLTIETTATTVVPNGENRGRWVYVKGVWSARDKAVEGKSIRVPFYQLARINHSLIEQILISYGTDQLFYDLGYRLYTGPDSVVQRR</sequence>
<evidence type="ECO:0000256" key="1">
    <source>
        <dbReference type="SAM" id="SignalP"/>
    </source>
</evidence>
<dbReference type="RefSeq" id="WP_190886872.1">
    <property type="nucleotide sequence ID" value="NZ_JACWZY010000007.1"/>
</dbReference>
<feature type="chain" id="PRO_5037943426" description="Nuclear transport factor 2 family protein" evidence="1">
    <location>
        <begin position="20"/>
        <end position="202"/>
    </location>
</feature>